<dbReference type="Proteomes" id="UP000198211">
    <property type="component" value="Unassembled WGS sequence"/>
</dbReference>
<evidence type="ECO:0000313" key="1">
    <source>
        <dbReference type="EMBL" id="OWZ00960.1"/>
    </source>
</evidence>
<accession>A0A225V956</accession>
<comment type="caution">
    <text evidence="1">The sequence shown here is derived from an EMBL/GenBank/DDBJ whole genome shotgun (WGS) entry which is preliminary data.</text>
</comment>
<evidence type="ECO:0000313" key="2">
    <source>
        <dbReference type="Proteomes" id="UP000198211"/>
    </source>
</evidence>
<keyword evidence="2" id="KW-1185">Reference proteome</keyword>
<organism evidence="1 2">
    <name type="scientific">Phytophthora megakarya</name>
    <dbReference type="NCBI Taxonomy" id="4795"/>
    <lineage>
        <taxon>Eukaryota</taxon>
        <taxon>Sar</taxon>
        <taxon>Stramenopiles</taxon>
        <taxon>Oomycota</taxon>
        <taxon>Peronosporomycetes</taxon>
        <taxon>Peronosporales</taxon>
        <taxon>Peronosporaceae</taxon>
        <taxon>Phytophthora</taxon>
    </lineage>
</organism>
<dbReference type="EMBL" id="NBNE01007206">
    <property type="protein sequence ID" value="OWZ00960.1"/>
    <property type="molecule type" value="Genomic_DNA"/>
</dbReference>
<dbReference type="STRING" id="4795.A0A225V956"/>
<sequence>MNGRTTVDYVGSPTVNVVQGSTVNGFRVSVFLAASATGKKLPPFVVFTGVPGGPVSQEISNPEFGASTVEHTVQKMHTVMLRCGNPQLTVGADLRESQECCTQVEFVPPGVTGMDVSVMKAFKNQVTNAYLQYHINHPFPANSHAIPAKVIVNGFIKAGLIPIGPRDNSNRFLVPQMSASDVPLVCDE</sequence>
<name>A0A225V956_9STRA</name>
<dbReference type="OrthoDB" id="121385at2759"/>
<gene>
    <name evidence="1" type="ORF">PHMEG_00027746</name>
</gene>
<proteinExistence type="predicted"/>
<protein>
    <submittedName>
        <fullName evidence="1">Uncharacterized protein</fullName>
    </submittedName>
</protein>
<dbReference type="AlphaFoldDB" id="A0A225V956"/>
<reference evidence="2" key="1">
    <citation type="submission" date="2017-03" db="EMBL/GenBank/DDBJ databases">
        <title>Phytopthora megakarya and P. palmivora, two closely related causual agents of cacao black pod achieved similar genome size and gene model numbers by different mechanisms.</title>
        <authorList>
            <person name="Ali S."/>
            <person name="Shao J."/>
            <person name="Larry D.J."/>
            <person name="Kronmiller B."/>
            <person name="Shen D."/>
            <person name="Strem M.D."/>
            <person name="Melnick R.L."/>
            <person name="Guiltinan M.J."/>
            <person name="Tyler B.M."/>
            <person name="Meinhardt L.W."/>
            <person name="Bailey B.A."/>
        </authorList>
    </citation>
    <scope>NUCLEOTIDE SEQUENCE [LARGE SCALE GENOMIC DNA]</scope>
    <source>
        <strain evidence="2">zdho120</strain>
    </source>
</reference>